<protein>
    <submittedName>
        <fullName evidence="2">Uncharacterized protein</fullName>
    </submittedName>
</protein>
<dbReference type="EMBL" id="SJPJ01000001">
    <property type="protein sequence ID" value="TWT79077.1"/>
    <property type="molecule type" value="Genomic_DNA"/>
</dbReference>
<dbReference type="AlphaFoldDB" id="A0A5C5YX05"/>
<evidence type="ECO:0000313" key="2">
    <source>
        <dbReference type="EMBL" id="TWT79077.1"/>
    </source>
</evidence>
<keyword evidence="3" id="KW-1185">Reference proteome</keyword>
<organism evidence="2 3">
    <name type="scientific">Novipirellula herctigrandis</name>
    <dbReference type="NCBI Taxonomy" id="2527986"/>
    <lineage>
        <taxon>Bacteria</taxon>
        <taxon>Pseudomonadati</taxon>
        <taxon>Planctomycetota</taxon>
        <taxon>Planctomycetia</taxon>
        <taxon>Pirellulales</taxon>
        <taxon>Pirellulaceae</taxon>
        <taxon>Novipirellula</taxon>
    </lineage>
</organism>
<proteinExistence type="predicted"/>
<accession>A0A5C5YX05</accession>
<evidence type="ECO:0000313" key="3">
    <source>
        <dbReference type="Proteomes" id="UP000315010"/>
    </source>
</evidence>
<sequence length="152" mass="17100">MTFHDSLRGQSFVPALPIDQRCRSISVVNRIKGRIKKVLITPLTFQRGRFSINPQSTQRHRCRFYRTDNYQPTLRSSRGHDDRENSRVPPQRAQLLNGPNCSTGPIAQRAQLLNGPNCSTGPIAPAILIGCAGAERKGNHQVVDREWLGRCE</sequence>
<feature type="region of interest" description="Disordered" evidence="1">
    <location>
        <begin position="71"/>
        <end position="100"/>
    </location>
</feature>
<evidence type="ECO:0000256" key="1">
    <source>
        <dbReference type="SAM" id="MobiDB-lite"/>
    </source>
</evidence>
<comment type="caution">
    <text evidence="2">The sequence shown here is derived from an EMBL/GenBank/DDBJ whole genome shotgun (WGS) entry which is preliminary data.</text>
</comment>
<dbReference type="Proteomes" id="UP000315010">
    <property type="component" value="Unassembled WGS sequence"/>
</dbReference>
<name>A0A5C5YX05_9BACT</name>
<reference evidence="2 3" key="1">
    <citation type="submission" date="2019-02" db="EMBL/GenBank/DDBJ databases">
        <title>Deep-cultivation of Planctomycetes and their phenomic and genomic characterization uncovers novel biology.</title>
        <authorList>
            <person name="Wiegand S."/>
            <person name="Jogler M."/>
            <person name="Boedeker C."/>
            <person name="Pinto D."/>
            <person name="Vollmers J."/>
            <person name="Rivas-Marin E."/>
            <person name="Kohn T."/>
            <person name="Peeters S.H."/>
            <person name="Heuer A."/>
            <person name="Rast P."/>
            <person name="Oberbeckmann S."/>
            <person name="Bunk B."/>
            <person name="Jeske O."/>
            <person name="Meyerdierks A."/>
            <person name="Storesund J.E."/>
            <person name="Kallscheuer N."/>
            <person name="Luecker S."/>
            <person name="Lage O.M."/>
            <person name="Pohl T."/>
            <person name="Merkel B.J."/>
            <person name="Hornburger P."/>
            <person name="Mueller R.-W."/>
            <person name="Bruemmer F."/>
            <person name="Labrenz M."/>
            <person name="Spormann A.M."/>
            <person name="Op Den Camp H."/>
            <person name="Overmann J."/>
            <person name="Amann R."/>
            <person name="Jetten M.S.M."/>
            <person name="Mascher T."/>
            <person name="Medema M.H."/>
            <person name="Devos D.P."/>
            <person name="Kaster A.-K."/>
            <person name="Ovreas L."/>
            <person name="Rohde M."/>
            <person name="Galperin M.Y."/>
            <person name="Jogler C."/>
        </authorList>
    </citation>
    <scope>NUCLEOTIDE SEQUENCE [LARGE SCALE GENOMIC DNA]</scope>
    <source>
        <strain evidence="2 3">CA13</strain>
    </source>
</reference>
<gene>
    <name evidence="2" type="ORF">CA13_04740</name>
</gene>